<accession>A0A3S0WVR2</accession>
<dbReference type="InterPro" id="IPR019734">
    <property type="entry name" value="TPR_rpt"/>
</dbReference>
<sequence length="532" mass="58961">MCSAFNRWALNHWVLNRWALALAAFLCFVAVLPMRAQTPVPVAQVEAVRDDASARFALRWPGKIATEVERQGREVVLRFSRPLGAVALDTVNDRLQGWVDGIQYGYDSVLLVLAPGILAEVSSDPSGVAVAFTHEPVPVRSKEAEVAERAAQRRLDYFKAVTMIEGGQLRQSRSLLLDVLRAEPRDAQSTALLAQAEERLGRWRESLRAYSTALKLTPNEPSLVLGKARLLREYGDRVRMDFDRQVVKGAESQHILRLTGTHDVGQSTSLVYALENRFVDADAVQRKDGSQRPFHGKRQKLELGLAKDWPELQRSTLSFHVAQRTLGVGLTHAWRGDTSETRAGVAWNEPNFAFLEGIVGAGQRDRVFLQHDERLSERWNLTLGAGYNRYGLSGAKDLARSATVEGSLRYTFNREGPLASIAYVLDAEYVSKRVEREMPQGQRFVPLPAATREVHGIQLAVADSLTDYVRYEAQVGYAYDRRGKSGPQGSFTVAWDATDSVEIGLKASHARSTARGTASAVSSVGAYMTLRV</sequence>
<gene>
    <name evidence="2" type="ORF">EJ913_26480</name>
</gene>
<feature type="repeat" description="TPR" evidence="1">
    <location>
        <begin position="187"/>
        <end position="220"/>
    </location>
</feature>
<comment type="caution">
    <text evidence="2">The sequence shown here is derived from an EMBL/GenBank/DDBJ whole genome shotgun (WGS) entry which is preliminary data.</text>
</comment>
<evidence type="ECO:0000256" key="1">
    <source>
        <dbReference type="PROSITE-ProRule" id="PRU00339"/>
    </source>
</evidence>
<keyword evidence="3" id="KW-1185">Reference proteome</keyword>
<dbReference type="RefSeq" id="WP_127003601.1">
    <property type="nucleotide sequence ID" value="NZ_JBNPXW010000011.1"/>
</dbReference>
<dbReference type="EMBL" id="RZIJ01000029">
    <property type="protein sequence ID" value="RUQ64548.1"/>
    <property type="molecule type" value="Genomic_DNA"/>
</dbReference>
<dbReference type="OrthoDB" id="7293877at2"/>
<proteinExistence type="predicted"/>
<evidence type="ECO:0000313" key="2">
    <source>
        <dbReference type="EMBL" id="RUQ64548.1"/>
    </source>
</evidence>
<organism evidence="2 3">
    <name type="scientific">Azospirillum doebereinerae</name>
    <dbReference type="NCBI Taxonomy" id="92933"/>
    <lineage>
        <taxon>Bacteria</taxon>
        <taxon>Pseudomonadati</taxon>
        <taxon>Pseudomonadota</taxon>
        <taxon>Alphaproteobacteria</taxon>
        <taxon>Rhodospirillales</taxon>
        <taxon>Azospirillaceae</taxon>
        <taxon>Azospirillum</taxon>
    </lineage>
</organism>
<dbReference type="Proteomes" id="UP000280346">
    <property type="component" value="Unassembled WGS sequence"/>
</dbReference>
<dbReference type="SUPFAM" id="SSF48452">
    <property type="entry name" value="TPR-like"/>
    <property type="match status" value="1"/>
</dbReference>
<protein>
    <submittedName>
        <fullName evidence="2">Uncharacterized protein</fullName>
    </submittedName>
</protein>
<evidence type="ECO:0000313" key="3">
    <source>
        <dbReference type="Proteomes" id="UP000280346"/>
    </source>
</evidence>
<dbReference type="InterPro" id="IPR011990">
    <property type="entry name" value="TPR-like_helical_dom_sf"/>
</dbReference>
<dbReference type="AlphaFoldDB" id="A0A3S0WVR2"/>
<dbReference type="PROSITE" id="PS50005">
    <property type="entry name" value="TPR"/>
    <property type="match status" value="1"/>
</dbReference>
<reference evidence="2 3" key="1">
    <citation type="submission" date="2018-12" db="EMBL/GenBank/DDBJ databases">
        <authorList>
            <person name="Yang Y."/>
        </authorList>
    </citation>
    <scope>NUCLEOTIDE SEQUENCE [LARGE SCALE GENOMIC DNA]</scope>
    <source>
        <strain evidence="2 3">GSF71</strain>
    </source>
</reference>
<name>A0A3S0WVR2_9PROT</name>
<keyword evidence="1" id="KW-0802">TPR repeat</keyword>
<dbReference type="Gene3D" id="1.25.40.10">
    <property type="entry name" value="Tetratricopeptide repeat domain"/>
    <property type="match status" value="1"/>
</dbReference>